<reference evidence="2" key="1">
    <citation type="submission" date="2023-10" db="EMBL/GenBank/DDBJ databases">
        <authorList>
            <person name="Chen Y."/>
            <person name="Shah S."/>
            <person name="Dougan E. K."/>
            <person name="Thang M."/>
            <person name="Chan C."/>
        </authorList>
    </citation>
    <scope>NUCLEOTIDE SEQUENCE [LARGE SCALE GENOMIC DNA]</scope>
</reference>
<comment type="caution">
    <text evidence="2">The sequence shown here is derived from an EMBL/GenBank/DDBJ whole genome shotgun (WGS) entry which is preliminary data.</text>
</comment>
<organism evidence="2 3">
    <name type="scientific">Prorocentrum cordatum</name>
    <dbReference type="NCBI Taxonomy" id="2364126"/>
    <lineage>
        <taxon>Eukaryota</taxon>
        <taxon>Sar</taxon>
        <taxon>Alveolata</taxon>
        <taxon>Dinophyceae</taxon>
        <taxon>Prorocentrales</taxon>
        <taxon>Prorocentraceae</taxon>
        <taxon>Prorocentrum</taxon>
    </lineage>
</organism>
<sequence length="76" mass="8190">GGETRTELAGADARVLEARLLGERGVDEARGPELEELRAQVARGAEEGASLRGARAASRAERRPALLLELGDQRRR</sequence>
<gene>
    <name evidence="2" type="ORF">PCOR1329_LOCUS28883</name>
</gene>
<feature type="region of interest" description="Disordered" evidence="1">
    <location>
        <begin position="45"/>
        <end position="76"/>
    </location>
</feature>
<keyword evidence="3" id="KW-1185">Reference proteome</keyword>
<evidence type="ECO:0000313" key="2">
    <source>
        <dbReference type="EMBL" id="CAK0830173.1"/>
    </source>
</evidence>
<feature type="compositionally biased region" description="Low complexity" evidence="1">
    <location>
        <begin position="47"/>
        <end position="57"/>
    </location>
</feature>
<evidence type="ECO:0000313" key="3">
    <source>
        <dbReference type="Proteomes" id="UP001189429"/>
    </source>
</evidence>
<dbReference type="Proteomes" id="UP001189429">
    <property type="component" value="Unassembled WGS sequence"/>
</dbReference>
<feature type="non-terminal residue" evidence="2">
    <location>
        <position position="1"/>
    </location>
</feature>
<evidence type="ECO:0000256" key="1">
    <source>
        <dbReference type="SAM" id="MobiDB-lite"/>
    </source>
</evidence>
<dbReference type="EMBL" id="CAUYUJ010010757">
    <property type="protein sequence ID" value="CAK0830173.1"/>
    <property type="molecule type" value="Genomic_DNA"/>
</dbReference>
<protein>
    <submittedName>
        <fullName evidence="2">Uncharacterized protein</fullName>
    </submittedName>
</protein>
<name>A0ABN9SDT2_9DINO</name>
<accession>A0ABN9SDT2</accession>
<proteinExistence type="predicted"/>